<feature type="compositionally biased region" description="Gly residues" evidence="1">
    <location>
        <begin position="18"/>
        <end position="29"/>
    </location>
</feature>
<evidence type="ECO:0000313" key="2">
    <source>
        <dbReference type="Proteomes" id="UP001652662"/>
    </source>
</evidence>
<feature type="compositionally biased region" description="Polar residues" evidence="1">
    <location>
        <begin position="129"/>
        <end position="138"/>
    </location>
</feature>
<feature type="region of interest" description="Disordered" evidence="1">
    <location>
        <begin position="17"/>
        <end position="142"/>
    </location>
</feature>
<proteinExistence type="predicted"/>
<name>A0ABM4KA15_EQUPR</name>
<protein>
    <submittedName>
        <fullName evidence="3">Uncharacterized protein</fullName>
    </submittedName>
</protein>
<sequence length="216" mass="22456">MLRGPRAKRHRLWVSCPEGGGTLAGGTNGGSANLYPGVAPARSPRGHEHERARARARPRPCPLAPAGGAGLPRARACRSPSTLGRRPAGLGVPLSLAGGRGGVPESPPPRQEARLELGSGRDACRPLRSSGSNPSSARATPRRWTSCLGASVSPLGVSRASPGSCLEMQLLRSPRTCRIRPAGGAQQSGREQVPGVMLLRGKGWAPLLRAIDSEED</sequence>
<evidence type="ECO:0000313" key="3">
    <source>
        <dbReference type="RefSeq" id="XP_070425040.1"/>
    </source>
</evidence>
<gene>
    <name evidence="3" type="primary">LOC103551170</name>
</gene>
<dbReference type="RefSeq" id="XP_070425040.1">
    <property type="nucleotide sequence ID" value="XM_070568939.1"/>
</dbReference>
<accession>A0ABM4KA15</accession>
<reference evidence="3" key="1">
    <citation type="submission" date="2025-08" db="UniProtKB">
        <authorList>
            <consortium name="RefSeq"/>
        </authorList>
    </citation>
    <scope>IDENTIFICATION</scope>
    <source>
        <tissue evidence="3">Blood</tissue>
    </source>
</reference>
<dbReference type="GeneID" id="103551170"/>
<organism evidence="2 3">
    <name type="scientific">Equus przewalskii</name>
    <name type="common">Przewalski's horse</name>
    <name type="synonym">Equus caballus przewalskii</name>
    <dbReference type="NCBI Taxonomy" id="9798"/>
    <lineage>
        <taxon>Eukaryota</taxon>
        <taxon>Metazoa</taxon>
        <taxon>Chordata</taxon>
        <taxon>Craniata</taxon>
        <taxon>Vertebrata</taxon>
        <taxon>Euteleostomi</taxon>
        <taxon>Mammalia</taxon>
        <taxon>Eutheria</taxon>
        <taxon>Laurasiatheria</taxon>
        <taxon>Perissodactyla</taxon>
        <taxon>Equidae</taxon>
        <taxon>Equus</taxon>
    </lineage>
</organism>
<keyword evidence="2" id="KW-1185">Reference proteome</keyword>
<evidence type="ECO:0000256" key="1">
    <source>
        <dbReference type="SAM" id="MobiDB-lite"/>
    </source>
</evidence>
<dbReference type="Proteomes" id="UP001652662">
    <property type="component" value="Chromosome 12"/>
</dbReference>